<organism evidence="1 2">
    <name type="scientific">Spirosoma fluviale</name>
    <dbReference type="NCBI Taxonomy" id="1597977"/>
    <lineage>
        <taxon>Bacteria</taxon>
        <taxon>Pseudomonadati</taxon>
        <taxon>Bacteroidota</taxon>
        <taxon>Cytophagia</taxon>
        <taxon>Cytophagales</taxon>
        <taxon>Cytophagaceae</taxon>
        <taxon>Spirosoma</taxon>
    </lineage>
</organism>
<proteinExistence type="predicted"/>
<sequence>MSHFFLEKVKFRSNLIYSYLLHTQHAICSSIYLSPAFMSFAFMKPAVNCLG</sequence>
<evidence type="ECO:0000313" key="2">
    <source>
        <dbReference type="Proteomes" id="UP000219452"/>
    </source>
</evidence>
<reference evidence="2" key="1">
    <citation type="submission" date="2017-09" db="EMBL/GenBank/DDBJ databases">
        <authorList>
            <person name="Varghese N."/>
            <person name="Submissions S."/>
        </authorList>
    </citation>
    <scope>NUCLEOTIDE SEQUENCE [LARGE SCALE GENOMIC DNA]</scope>
    <source>
        <strain evidence="2">DSM 29961</strain>
    </source>
</reference>
<dbReference type="AlphaFoldDB" id="A0A286FH36"/>
<dbReference type="EMBL" id="OCNH01000001">
    <property type="protein sequence ID" value="SOD82114.1"/>
    <property type="molecule type" value="Genomic_DNA"/>
</dbReference>
<protein>
    <submittedName>
        <fullName evidence="1">Uncharacterized protein</fullName>
    </submittedName>
</protein>
<evidence type="ECO:0000313" key="1">
    <source>
        <dbReference type="EMBL" id="SOD82114.1"/>
    </source>
</evidence>
<keyword evidence="2" id="KW-1185">Reference proteome</keyword>
<dbReference type="Proteomes" id="UP000219452">
    <property type="component" value="Unassembled WGS sequence"/>
</dbReference>
<accession>A0A286FH36</accession>
<name>A0A286FH36_9BACT</name>
<gene>
    <name evidence="1" type="ORF">SAMN06269250_2025</name>
</gene>